<dbReference type="Proteomes" id="UP001595975">
    <property type="component" value="Unassembled WGS sequence"/>
</dbReference>
<sequence length="378" mass="37432">MAGGGGAAPAVGLADGSGDPVREVMAEHRVLCERAVDPLEIAAGLAEAGLGPAAAARCRHADLFSLAEELYARVPRRPPSTEPAGPAEGWQRRCAAALRTAGLAVLPCAAAAALGGSRPVLLAAAVPLALVPAAAGADRTGGAAEAPWAGPGPEEGPEAELGPAGPVRERTGRPVAGRHRWAPAGRGAGVAALLLVPLAVAADGPGERRVTAALVLAAALSAGSAEWAARWYRQIGRGHLGAAATLAEFRSRMRPVLPVALALHLAVLAVLSFAALAVLTALAPRPGPAHGGGLLHLAAERAEPAQWAAQGVLGLLLVLPVLLARCGRPGAAALRALAGAAGTALLPAPAGGLLGGGAVALALLLYAWPVLGRPDAHR</sequence>
<keyword evidence="2" id="KW-1133">Transmembrane helix</keyword>
<feature type="region of interest" description="Disordered" evidence="1">
    <location>
        <begin position="140"/>
        <end position="173"/>
    </location>
</feature>
<feature type="transmembrane region" description="Helical" evidence="2">
    <location>
        <begin position="336"/>
        <end position="368"/>
    </location>
</feature>
<feature type="transmembrane region" description="Helical" evidence="2">
    <location>
        <begin position="259"/>
        <end position="284"/>
    </location>
</feature>
<name>A0ABW0WVZ2_9ACTN</name>
<accession>A0ABW0WVZ2</accession>
<keyword evidence="2" id="KW-0812">Transmembrane</keyword>
<evidence type="ECO:0008006" key="5">
    <source>
        <dbReference type="Google" id="ProtNLM"/>
    </source>
</evidence>
<dbReference type="EMBL" id="JBHSOF010000004">
    <property type="protein sequence ID" value="MFC5662442.1"/>
    <property type="molecule type" value="Genomic_DNA"/>
</dbReference>
<organism evidence="3 4">
    <name type="scientific">Kitasatospora misakiensis</name>
    <dbReference type="NCBI Taxonomy" id="67330"/>
    <lineage>
        <taxon>Bacteria</taxon>
        <taxon>Bacillati</taxon>
        <taxon>Actinomycetota</taxon>
        <taxon>Actinomycetes</taxon>
        <taxon>Kitasatosporales</taxon>
        <taxon>Streptomycetaceae</taxon>
        <taxon>Kitasatospora</taxon>
    </lineage>
</organism>
<feature type="compositionally biased region" description="Low complexity" evidence="1">
    <location>
        <begin position="140"/>
        <end position="152"/>
    </location>
</feature>
<comment type="caution">
    <text evidence="3">The sequence shown here is derived from an EMBL/GenBank/DDBJ whole genome shotgun (WGS) entry which is preliminary data.</text>
</comment>
<evidence type="ECO:0000313" key="4">
    <source>
        <dbReference type="Proteomes" id="UP001595975"/>
    </source>
</evidence>
<protein>
    <recommendedName>
        <fullName evidence="5">Integral membrane protein</fullName>
    </recommendedName>
</protein>
<dbReference type="RefSeq" id="WP_380224051.1">
    <property type="nucleotide sequence ID" value="NZ_JBHSOF010000004.1"/>
</dbReference>
<reference evidence="4" key="1">
    <citation type="journal article" date="2019" name="Int. J. Syst. Evol. Microbiol.">
        <title>The Global Catalogue of Microorganisms (GCM) 10K type strain sequencing project: providing services to taxonomists for standard genome sequencing and annotation.</title>
        <authorList>
            <consortium name="The Broad Institute Genomics Platform"/>
            <consortium name="The Broad Institute Genome Sequencing Center for Infectious Disease"/>
            <person name="Wu L."/>
            <person name="Ma J."/>
        </authorList>
    </citation>
    <scope>NUCLEOTIDE SEQUENCE [LARGE SCALE GENOMIC DNA]</scope>
    <source>
        <strain evidence="4">CGMCC 4.1437</strain>
    </source>
</reference>
<keyword evidence="2" id="KW-0472">Membrane</keyword>
<evidence type="ECO:0000256" key="2">
    <source>
        <dbReference type="SAM" id="Phobius"/>
    </source>
</evidence>
<gene>
    <name evidence="3" type="ORF">ACFP3U_05535</name>
</gene>
<keyword evidence="4" id="KW-1185">Reference proteome</keyword>
<evidence type="ECO:0000256" key="1">
    <source>
        <dbReference type="SAM" id="MobiDB-lite"/>
    </source>
</evidence>
<evidence type="ECO:0000313" key="3">
    <source>
        <dbReference type="EMBL" id="MFC5662442.1"/>
    </source>
</evidence>
<proteinExistence type="predicted"/>
<feature type="transmembrane region" description="Helical" evidence="2">
    <location>
        <begin position="304"/>
        <end position="324"/>
    </location>
</feature>